<dbReference type="Proteomes" id="UP000035760">
    <property type="component" value="Unassembled WGS sequence"/>
</dbReference>
<evidence type="ECO:0000256" key="1">
    <source>
        <dbReference type="SAM" id="MobiDB-lite"/>
    </source>
</evidence>
<evidence type="ECO:0000313" key="3">
    <source>
        <dbReference type="Proteomes" id="UP000035760"/>
    </source>
</evidence>
<comment type="caution">
    <text evidence="2">The sequence shown here is derived from an EMBL/GenBank/DDBJ whole genome shotgun (WGS) entry which is preliminary data.</text>
</comment>
<accession>W6MCC5</accession>
<reference evidence="2" key="1">
    <citation type="submission" date="2013-07" db="EMBL/GenBank/DDBJ databases">
        <authorList>
            <person name="McIlroy S."/>
        </authorList>
    </citation>
    <scope>NUCLEOTIDE SEQUENCE [LARGE SCALE GENOMIC DNA]</scope>
    <source>
        <strain evidence="2">Run_A_D11</strain>
    </source>
</reference>
<sequence>MGIRPPVPGDSAGPTARGDVGGELLLADGSGRQGSTSFPEGVSFQVQAIGVMDEPVKDGVSQRGIA</sequence>
<name>W6MCC5_9GAMM</name>
<protein>
    <submittedName>
        <fullName evidence="2">Uncharacterized protein</fullName>
    </submittedName>
</protein>
<dbReference type="AlphaFoldDB" id="W6MCC5"/>
<proteinExistence type="predicted"/>
<feature type="region of interest" description="Disordered" evidence="1">
    <location>
        <begin position="1"/>
        <end position="39"/>
    </location>
</feature>
<gene>
    <name evidence="2" type="ORF">BN873_p60014</name>
</gene>
<dbReference type="EMBL" id="CBTJ020000118">
    <property type="protein sequence ID" value="CDI04754.1"/>
    <property type="molecule type" value="Genomic_DNA"/>
</dbReference>
<evidence type="ECO:0000313" key="2">
    <source>
        <dbReference type="EMBL" id="CDI04754.1"/>
    </source>
</evidence>
<keyword evidence="3" id="KW-1185">Reference proteome</keyword>
<organism evidence="2 3">
    <name type="scientific">Candidatus Competibacter denitrificans Run_A_D11</name>
    <dbReference type="NCBI Taxonomy" id="1400863"/>
    <lineage>
        <taxon>Bacteria</taxon>
        <taxon>Pseudomonadati</taxon>
        <taxon>Pseudomonadota</taxon>
        <taxon>Gammaproteobacteria</taxon>
        <taxon>Candidatus Competibacteraceae</taxon>
        <taxon>Candidatus Competibacter</taxon>
    </lineage>
</organism>
<reference evidence="2" key="2">
    <citation type="submission" date="2014-03" db="EMBL/GenBank/DDBJ databases">
        <title>Candidatus Competibacter-lineage genomes retrieved from metagenomes reveal functional metabolic diversity.</title>
        <authorList>
            <person name="McIlroy S.J."/>
            <person name="Albertsen M."/>
            <person name="Andresen E.K."/>
            <person name="Saunders A.M."/>
            <person name="Kristiansen R."/>
            <person name="Stokholm-Bjerregaard M."/>
            <person name="Nielsen K.L."/>
            <person name="Nielsen P.H."/>
        </authorList>
    </citation>
    <scope>NUCLEOTIDE SEQUENCE</scope>
    <source>
        <strain evidence="2">Run_A_D11</strain>
    </source>
</reference>